<dbReference type="EMBL" id="SGPM01000068">
    <property type="protein sequence ID" value="THH30793.1"/>
    <property type="molecule type" value="Genomic_DNA"/>
</dbReference>
<feature type="domain" description="Csf1 N-terminal" evidence="3">
    <location>
        <begin position="18"/>
        <end position="804"/>
    </location>
</feature>
<dbReference type="GO" id="GO:0016020">
    <property type="term" value="C:membrane"/>
    <property type="evidence" value="ECO:0007669"/>
    <property type="project" value="InterPro"/>
</dbReference>
<evidence type="ECO:0000313" key="4">
    <source>
        <dbReference type="EMBL" id="THH30793.1"/>
    </source>
</evidence>
<feature type="transmembrane region" description="Helical" evidence="2">
    <location>
        <begin position="5"/>
        <end position="24"/>
    </location>
</feature>
<evidence type="ECO:0000256" key="2">
    <source>
        <dbReference type="SAM" id="Phobius"/>
    </source>
</evidence>
<organism evidence="4 5">
    <name type="scientific">Antrodiella citrinella</name>
    <dbReference type="NCBI Taxonomy" id="2447956"/>
    <lineage>
        <taxon>Eukaryota</taxon>
        <taxon>Fungi</taxon>
        <taxon>Dikarya</taxon>
        <taxon>Basidiomycota</taxon>
        <taxon>Agaricomycotina</taxon>
        <taxon>Agaricomycetes</taxon>
        <taxon>Polyporales</taxon>
        <taxon>Steccherinaceae</taxon>
        <taxon>Antrodiella</taxon>
    </lineage>
</organism>
<dbReference type="Proteomes" id="UP000308730">
    <property type="component" value="Unassembled WGS sequence"/>
</dbReference>
<evidence type="ECO:0000256" key="1">
    <source>
        <dbReference type="SAM" id="MobiDB-lite"/>
    </source>
</evidence>
<dbReference type="OrthoDB" id="10051416at2759"/>
<keyword evidence="2" id="KW-1133">Transmembrane helix</keyword>
<feature type="compositionally biased region" description="Low complexity" evidence="1">
    <location>
        <begin position="3057"/>
        <end position="3079"/>
    </location>
</feature>
<keyword evidence="5" id="KW-1185">Reference proteome</keyword>
<dbReference type="GO" id="GO:0006113">
    <property type="term" value="P:fermentation"/>
    <property type="evidence" value="ECO:0007669"/>
    <property type="project" value="InterPro"/>
</dbReference>
<sequence>MLDVVLLVVCISIVVVLILYLFYWNRLLGYFFGLVFRLYFWNQNESSVWLDIRSIHFSILGGRIMLKDVRYHSSNQTIKVVKGQIAWRYWLRAPAEEEDLIHAQVIGETSTLKARSPPSCRVHVKIQGLEWFIYNRTAAYDAIISTMETSGADVPESTRPSGDGRSSLRKIFSNSASVAPETSLFGHPVSLLSSFYDRTPNFVKRAFAWVVSQLPSFDLKDLLPLSIEATTAAFTLGNSSTPSMLVGEFRRAQGVFGVIPARSKHDLYRQMLSFTLENASMCLTENDRYTGAMSGKGQKLHEFIRATDSRTLRQSSYLAFTVFQKLWRKLRLWDILSPPSRFRLFNTHDGSWGRRKSRKVMEEETPVGVDFSNLEYAKASKIMETPLLEMSYYADIPGVVPLRSETPTTADPLDIGNGDSPPEWGVDIAIIGGTVRYGPWADRQRVHLQHAFFPPTFSSTEPAPRLKPGDTRKWAALRMFVEMREGVVLQLPFREPSKNWQWDGKTEMPERARIREAASIHVRAGDSSTVSYTVPLVASPAGFEPILEVHLDTVTVTSSLNDIRLVTAESCRVRGEMPTPLAWNGERTWRFTILLRQPVLYLLRDHVNMFTDLAKDWTSGPPGDYNHFVPIQYELELDMQNYELTTYVNDQNIIDKPLIREQNALVTLRGARLKNGVRIPLNRYRPMTTTVTFWLDGPTVNVFMTLPRWNSHTLFPSPHRSHIGRVGHFFLDASFQYYADVSPENIDNLKLSITAHDVVYKGCGYTIRHFMILRENYFGGFTHFSTLEEYLQKRERGRPVGDPVQLQYREGSSNAMQVELDVSVESGAMVVPAGVPGYESYSVKEAHNLDNIDMGACAVLIMPDLQLHLRTHDFYMEMVLNINTVVGYAMEHCSEKLLPTPSAYVKGKESFAIDGVSITANRLFGPQPYTATYLFPDGRILQAAGSTFSLQYSDPLNSPAAEFAVPTDPDVTFLKLCLGSVNIVWNVGNAAVEFALPDGLRIDSNDLAGKTYAKVTSIRLPQATLKTLIVSPSSSSVWYEAMSLTADANLDLYSAPPGWQEKATEQMTFVAKQDSPTLRARFMYMAESRVDHDQLVSGRGLLDNELYLPQIRIPVLDFDSQLARSRPYKPFALAEEDNDSASAGDESDDDGLTDYSSDSDDLHSIPVEHLIHDFSAHEVSPELRFDALMSRHIKSFSVTIVEKFRKLLVVDVSIPLLDVTVAQAVSHMEDRNRISDIHPPRNDLLSSLVLEIHGIQHKGRLETGLGIDHDAAFTSSFAHANVKLLDREASLESRDISHAACGIKADFTSVSLVRTKATLDLGRTNVDIEHSAPELLLASAASVLKCAERITKALKGPSELDMYRQVIFEVINFSRERSIVDPFSTIQPSFLIQSGRPHDIRTDGAFRFLIYLRTCLRYLEPDERRAVLKIQQEERPLVTAEELQAVLEAQLAQSDMDIQDTVLGRPSVIQDLVPGLGYHVTESVAPEMKICLDSVILQIKQLRLAISHPQDGAYSEVYMRRVTISVSSRTAWVSQPTNAFKQSTSSLRGRESPNTRQVALLVSTGDVGVNVSPQLLSFLQVAIRVQRHYMAMVSLSPIETRSTPKEPPRIKHPLYQLDVVLSSKSLRFKAAAERLIIEYKASGVTYVSTVLAKHVPNSRIAWDLSMNHTLSFAEIRLQACSVAEIARSKEYSVLASVAVTGGQLSIPLRRESSARPSARAVFLVEGIHFNVPRSAMRLYRFMEEWQADYLPGLQATAKALLSELGNGREKAISISSHTSSQAMLPSLELHTSISSLRVSLQVMHGTWLSWEINKIMAYLSAPNIRRKRTYRFGVQMGSQCFSISSRTAQETTPGIRVKLELPTFTMKGAHDGRIIRSTALFEFFDLTVKPSHWDTLLSVQQKFGQDFHDLMTLIADTRQKKAASSHNTGDSKSAGSLQYAVAFKMQGFRIGLEGHASTLFLECEDIHGELTSNAKLLSHKSAFDRGRRSAFVIVDCALTVQRRAPPTVKRVDFELTKMHAVMQPSSIGELGDFVDHLQAEVLVRKERRAKELDEFKAKTRKVMHTFDVKMGDSQTGEDGFWWDQYNLHLRIENFSIVFPLILTQEVQLPRSGSTDEAAVRAFLFSIKSIVFGTDRGQTGDVAMQGFSFQFVSSFKQSNPDDFSGDRHPTRNRLLYPVMTAQIRTEKAARSRKIYLMADVDGFILDIDSTMPDFVHSLIDVYRQGKERVERLASTIPRGQADTPSSTISPTQDDYNALPTSSVLASLTFASGKVRMYCKGAQSYPSRVRSVSLYKREPTDEQFRELGAEIFNLPVVSVWCEYRATPAARKLSSSARPSEPSSLLFKSTIHSSQNTLRPTLLPFLTELIGRVEDRMRKSTWRDSHASSIALVQDAPSTPEKRAEQVAESVSSMQISLSLRIDQSKLELTCQPDVNVIAGLHWQSGGFILNISPGARHVVLSGSVGGLTAGLKHGFLSEDCVKLNARNLAFSLNFSKPDIPSEATPSSLSLVVDTELSGGVRFSRLQDVLCFKAVWLDRIPILSTQNSAPPSASAISKSTSQLSAGTGQMPHAKQELITAVVFRLRSIRLDVDLGQSISNVKLHLNDGILRTKVAESVTALSLSVAEFSVDATGNLSGNMRVPDFRFQTSRKSECDPDDILGGRMLHLHMTSGPLNLELDSEFHKLIHYRAEPLEVKIFDDWSMLSSKVPSAERRVRLAFTVEGTGVMAMMNVGTIPKLVSYATKFKINLDVQKEGASRESKAFRMATAPRFDNLSAVANAMLTTARTRIKDAGNAFAYALGQRLSLKLDVLQLVVFPRTMRDPEVAHFVGRDVHARLDRLVESNMAPASRNLHLSFSSMTISKIVALNHALASKEKMPDCKQWFALLGKGASEAIIFGLPSMDMYMKSAETMVDNVRTIEYDFSSSFKTQDGRKDPEDIYISLNMSLYSWLTILRKTFAREMDQVQAAAELQRSLSTSLSSGPMLHRKKVPEPLSIITEHIGPLKDSPEAMNSTLPPTSPSTPLRERAPQSLAAPGLEPVTSPTLKSLSPAGTMSSLMPASEQAEPTSAPAPASSSTRASTGKTALVYKVRSRHIERLTMRQLGEATPDVMHPFFMKKAGFNLEDSLPQYVHEYATLPTEEIMKALLKLYSRQLKAENLSILDTKS</sequence>
<keyword evidence="2" id="KW-0812">Transmembrane</keyword>
<protein>
    <recommendedName>
        <fullName evidence="3">Csf1 N-terminal domain-containing protein</fullName>
    </recommendedName>
</protein>
<keyword evidence="2" id="KW-0472">Membrane</keyword>
<feature type="region of interest" description="Disordered" evidence="1">
    <location>
        <begin position="3000"/>
        <end position="3080"/>
    </location>
</feature>
<dbReference type="Pfam" id="PF21678">
    <property type="entry name" value="Csf1_N"/>
    <property type="match status" value="1"/>
</dbReference>
<gene>
    <name evidence="4" type="ORF">EUX98_g3395</name>
</gene>
<feature type="compositionally biased region" description="Acidic residues" evidence="1">
    <location>
        <begin position="1134"/>
        <end position="1152"/>
    </location>
</feature>
<dbReference type="PANTHER" id="PTHR32085">
    <property type="entry name" value="PROTEIN CSF1"/>
    <property type="match status" value="1"/>
</dbReference>
<reference evidence="4 5" key="1">
    <citation type="submission" date="2019-02" db="EMBL/GenBank/DDBJ databases">
        <title>Genome sequencing of the rare red list fungi Antrodiella citrinella (Flaviporus citrinellus).</title>
        <authorList>
            <person name="Buettner E."/>
            <person name="Kellner H."/>
        </authorList>
    </citation>
    <scope>NUCLEOTIDE SEQUENCE [LARGE SCALE GENOMIC DNA]</scope>
    <source>
        <strain evidence="4 5">DSM 108506</strain>
    </source>
</reference>
<evidence type="ECO:0000259" key="3">
    <source>
        <dbReference type="Pfam" id="PF21678"/>
    </source>
</evidence>
<accession>A0A4V3XIW8</accession>
<dbReference type="InterPro" id="IPR048636">
    <property type="entry name" value="Csf1_N"/>
</dbReference>
<proteinExistence type="predicted"/>
<evidence type="ECO:0000313" key="5">
    <source>
        <dbReference type="Proteomes" id="UP000308730"/>
    </source>
</evidence>
<name>A0A4V3XIW8_9APHY</name>
<dbReference type="InterPro" id="IPR029636">
    <property type="entry name" value="Csf1"/>
</dbReference>
<dbReference type="PANTHER" id="PTHR32085:SF3">
    <property type="entry name" value="PROTEIN CSF1"/>
    <property type="match status" value="1"/>
</dbReference>
<feature type="region of interest" description="Disordered" evidence="1">
    <location>
        <begin position="1133"/>
        <end position="1158"/>
    </location>
</feature>
<feature type="compositionally biased region" description="Polar residues" evidence="1">
    <location>
        <begin position="3039"/>
        <end position="3056"/>
    </location>
</feature>
<comment type="caution">
    <text evidence="4">The sequence shown here is derived from an EMBL/GenBank/DDBJ whole genome shotgun (WGS) entry which is preliminary data.</text>
</comment>